<reference evidence="3" key="1">
    <citation type="journal article" date="2014" name="Int. J. Syst. Evol. Microbiol.">
        <title>Complete genome sequence of Corynebacterium casei LMG S-19264T (=DSM 44701T), isolated from a smear-ripened cheese.</title>
        <authorList>
            <consortium name="US DOE Joint Genome Institute (JGI-PGF)"/>
            <person name="Walter F."/>
            <person name="Albersmeier A."/>
            <person name="Kalinowski J."/>
            <person name="Ruckert C."/>
        </authorList>
    </citation>
    <scope>NUCLEOTIDE SEQUENCE</scope>
    <source>
        <strain evidence="3">CGMCC 1.14984</strain>
    </source>
</reference>
<comment type="caution">
    <text evidence="3">The sequence shown here is derived from an EMBL/GenBank/DDBJ whole genome shotgun (WGS) entry which is preliminary data.</text>
</comment>
<evidence type="ECO:0000313" key="5">
    <source>
        <dbReference type="Proteomes" id="UP000621856"/>
    </source>
</evidence>
<dbReference type="NCBIfam" id="TIGR01554">
    <property type="entry name" value="major_cap_HK97"/>
    <property type="match status" value="1"/>
</dbReference>
<dbReference type="Proteomes" id="UP000621856">
    <property type="component" value="Unassembled WGS sequence"/>
</dbReference>
<dbReference type="Proteomes" id="UP000818603">
    <property type="component" value="Unassembled WGS sequence"/>
</dbReference>
<accession>A0A8J3A2S9</accession>
<name>A0A8J3A2S9_9PROT</name>
<proteinExistence type="predicted"/>
<dbReference type="SUPFAM" id="SSF56563">
    <property type="entry name" value="Major capsid protein gp5"/>
    <property type="match status" value="1"/>
</dbReference>
<comment type="subcellular location">
    <subcellularLocation>
        <location evidence="1">Virion</location>
    </subcellularLocation>
</comment>
<dbReference type="InterPro" id="IPR024455">
    <property type="entry name" value="Phage_capsid"/>
</dbReference>
<dbReference type="Pfam" id="PF05065">
    <property type="entry name" value="Phage_capsid"/>
    <property type="match status" value="1"/>
</dbReference>
<organism evidence="3 5">
    <name type="scientific">Aquisalinus luteolus</name>
    <dbReference type="NCBI Taxonomy" id="1566827"/>
    <lineage>
        <taxon>Bacteria</taxon>
        <taxon>Pseudomonadati</taxon>
        <taxon>Pseudomonadota</taxon>
        <taxon>Alphaproteobacteria</taxon>
        <taxon>Parvularculales</taxon>
        <taxon>Parvularculaceae</taxon>
        <taxon>Aquisalinus</taxon>
    </lineage>
</organism>
<dbReference type="InterPro" id="IPR054612">
    <property type="entry name" value="Phage_capsid-like_C"/>
</dbReference>
<dbReference type="EMBL" id="VCJR02000001">
    <property type="protein sequence ID" value="NHK27614.1"/>
    <property type="molecule type" value="Genomic_DNA"/>
</dbReference>
<evidence type="ECO:0000313" key="6">
    <source>
        <dbReference type="Proteomes" id="UP000818603"/>
    </source>
</evidence>
<keyword evidence="6" id="KW-1185">Reference proteome</keyword>
<evidence type="ECO:0000256" key="1">
    <source>
        <dbReference type="ARBA" id="ARBA00004328"/>
    </source>
</evidence>
<dbReference type="Gene3D" id="3.30.2400.10">
    <property type="entry name" value="Major capsid protein gp5"/>
    <property type="match status" value="1"/>
</dbReference>
<protein>
    <submittedName>
        <fullName evidence="4">Phage major capsid protein</fullName>
    </submittedName>
</protein>
<evidence type="ECO:0000259" key="2">
    <source>
        <dbReference type="Pfam" id="PF05065"/>
    </source>
</evidence>
<reference evidence="4 6" key="2">
    <citation type="submission" date="2020-02" db="EMBL/GenBank/DDBJ databases">
        <title>Genome sequence of Parvularcula flava strain NH6-79.</title>
        <authorList>
            <person name="Abdul Karim M.H."/>
            <person name="Lam M.Q."/>
            <person name="Chen S.J."/>
            <person name="Yahya A."/>
            <person name="Shahir S."/>
            <person name="Shamsir M.S."/>
            <person name="Chong C.S."/>
        </authorList>
    </citation>
    <scope>NUCLEOTIDE SEQUENCE [LARGE SCALE GENOMIC DNA]</scope>
    <source>
        <strain evidence="4 6">NH6-79</strain>
    </source>
</reference>
<dbReference type="RefSeq" id="WP_166426366.1">
    <property type="nucleotide sequence ID" value="NZ_BMGZ01000001.1"/>
</dbReference>
<evidence type="ECO:0000313" key="4">
    <source>
        <dbReference type="EMBL" id="NHK27614.1"/>
    </source>
</evidence>
<sequence length="424" mass="44468">MKLSDLLKKRDALTREARGLIDTAEKAGRAPEGNEQTRLDEIRTECEALDVRIRNQAMLDEFDRQAQAEPLENGGGEFEREASQVSLLRAIACSAGLDGDFGREREVSAELARRSGRKPNGILVPTQVLQVRNRRGFETRVTTAAGGGSGSIFEQGRPDMLIDALRSNMITTGLGATVLNGLEGGPVSIPAIDTGQSGSWIADDAALTPADIDVNKRQLTPKTVGCLTEFSRNFVLQSSPDVEDLARRDFSNALAVALDGAALVGGGANEPSGVLDQITPGTLATPSWQEVLNLVKSVEVANAAMGRLGWAVNPTAVATLRGTTKVSGDAGAGFIMDSPTELAGYQAMSSTGLPLVGSPPTGSVIFGDWSSLIVGAWTGIDILANPYAATPFAKGNIQVRGLMTADVVLRHVESFAGATDVPAA</sequence>
<dbReference type="AlphaFoldDB" id="A0A8J3A2S9"/>
<dbReference type="EMBL" id="BMGZ01000001">
    <property type="protein sequence ID" value="GGH95969.1"/>
    <property type="molecule type" value="Genomic_DNA"/>
</dbReference>
<feature type="domain" description="Phage capsid-like C-terminal" evidence="2">
    <location>
        <begin position="160"/>
        <end position="416"/>
    </location>
</feature>
<evidence type="ECO:0000313" key="3">
    <source>
        <dbReference type="EMBL" id="GGH95969.1"/>
    </source>
</evidence>
<gene>
    <name evidence="4" type="ORF">FF098_006840</name>
    <name evidence="3" type="ORF">GCM10011355_13770</name>
</gene>
<reference evidence="3" key="3">
    <citation type="submission" date="2020-09" db="EMBL/GenBank/DDBJ databases">
        <authorList>
            <person name="Sun Q."/>
            <person name="Zhou Y."/>
        </authorList>
    </citation>
    <scope>NUCLEOTIDE SEQUENCE</scope>
    <source>
        <strain evidence="3">CGMCC 1.14984</strain>
    </source>
</reference>